<dbReference type="PIRSF" id="PIRSF000847">
    <property type="entry name" value="Phos_ph_gly_syn"/>
    <property type="match status" value="1"/>
</dbReference>
<dbReference type="EC" id="2.7.8.5" evidence="4"/>
<comment type="caution">
    <text evidence="17">The sequence shown here is derived from an EMBL/GenBank/DDBJ whole genome shotgun (WGS) entry which is preliminary data.</text>
</comment>
<feature type="transmembrane region" description="Helical" evidence="16">
    <location>
        <begin position="118"/>
        <end position="137"/>
    </location>
</feature>
<dbReference type="EMBL" id="DTDV01000005">
    <property type="protein sequence ID" value="HGK22965.1"/>
    <property type="molecule type" value="Genomic_DNA"/>
</dbReference>
<gene>
    <name evidence="17" type="ORF">ENU78_00710</name>
</gene>
<evidence type="ECO:0000256" key="11">
    <source>
        <dbReference type="ARBA" id="ARBA00023136"/>
    </source>
</evidence>
<comment type="subcellular location">
    <subcellularLocation>
        <location evidence="1">Membrane</location>
        <topology evidence="1">Multi-pass membrane protein</topology>
    </subcellularLocation>
</comment>
<protein>
    <recommendedName>
        <fullName evidence="5">CDP-diacylglycerol--glycerol-3-phosphate 3-phosphatidyltransferase</fullName>
        <ecNumber evidence="4">2.7.8.5</ecNumber>
    </recommendedName>
</protein>
<feature type="transmembrane region" description="Helical" evidence="16">
    <location>
        <begin position="143"/>
        <end position="163"/>
    </location>
</feature>
<reference evidence="17" key="1">
    <citation type="journal article" date="2020" name="mSystems">
        <title>Genome- and Community-Level Interaction Insights into Carbon Utilization and Element Cycling Functions of Hydrothermarchaeota in Hydrothermal Sediment.</title>
        <authorList>
            <person name="Zhou Z."/>
            <person name="Liu Y."/>
            <person name="Xu W."/>
            <person name="Pan J."/>
            <person name="Luo Z.H."/>
            <person name="Li M."/>
        </authorList>
    </citation>
    <scope>NUCLEOTIDE SEQUENCE [LARGE SCALE GENOMIC DNA]</scope>
    <source>
        <strain evidence="17">SpSt-70</strain>
    </source>
</reference>
<dbReference type="InterPro" id="IPR043130">
    <property type="entry name" value="CDP-OH_PTrfase_TM_dom"/>
</dbReference>
<dbReference type="AlphaFoldDB" id="A0A7C2CSN6"/>
<proteinExistence type="inferred from homology"/>
<keyword evidence="13" id="KW-1208">Phospholipid metabolism</keyword>
<dbReference type="GO" id="GO:0046474">
    <property type="term" value="P:glycerophospholipid biosynthetic process"/>
    <property type="evidence" value="ECO:0007669"/>
    <property type="project" value="TreeGrafter"/>
</dbReference>
<comment type="catalytic activity">
    <reaction evidence="14">
        <text>a CDP-1,2-diacyl-sn-glycerol + sn-glycerol 3-phosphate = a 1,2-diacyl-sn-glycero-3-phospho-(1'-sn-glycero-3'-phosphate) + CMP + H(+)</text>
        <dbReference type="Rhea" id="RHEA:12593"/>
        <dbReference type="ChEBI" id="CHEBI:15378"/>
        <dbReference type="ChEBI" id="CHEBI:57597"/>
        <dbReference type="ChEBI" id="CHEBI:58332"/>
        <dbReference type="ChEBI" id="CHEBI:60110"/>
        <dbReference type="ChEBI" id="CHEBI:60377"/>
        <dbReference type="EC" id="2.7.8.5"/>
    </reaction>
</comment>
<feature type="transmembrane region" description="Helical" evidence="16">
    <location>
        <begin position="85"/>
        <end position="106"/>
    </location>
</feature>
<evidence type="ECO:0000256" key="13">
    <source>
        <dbReference type="ARBA" id="ARBA00023264"/>
    </source>
</evidence>
<dbReference type="Pfam" id="PF01066">
    <property type="entry name" value="CDP-OH_P_transf"/>
    <property type="match status" value="1"/>
</dbReference>
<evidence type="ECO:0000256" key="16">
    <source>
        <dbReference type="SAM" id="Phobius"/>
    </source>
</evidence>
<evidence type="ECO:0000256" key="9">
    <source>
        <dbReference type="ARBA" id="ARBA00022989"/>
    </source>
</evidence>
<dbReference type="Gene3D" id="1.20.120.1760">
    <property type="match status" value="1"/>
</dbReference>
<keyword evidence="7 15" id="KW-0808">Transferase</keyword>
<dbReference type="GO" id="GO:0016020">
    <property type="term" value="C:membrane"/>
    <property type="evidence" value="ECO:0007669"/>
    <property type="project" value="UniProtKB-SubCell"/>
</dbReference>
<evidence type="ECO:0000256" key="1">
    <source>
        <dbReference type="ARBA" id="ARBA00004141"/>
    </source>
</evidence>
<evidence type="ECO:0000256" key="7">
    <source>
        <dbReference type="ARBA" id="ARBA00022679"/>
    </source>
</evidence>
<dbReference type="InterPro" id="IPR048254">
    <property type="entry name" value="CDP_ALCOHOL_P_TRANSF_CS"/>
</dbReference>
<keyword evidence="10" id="KW-0443">Lipid metabolism</keyword>
<organism evidence="17">
    <name type="scientific">Dictyoglomus thermophilum</name>
    <dbReference type="NCBI Taxonomy" id="14"/>
    <lineage>
        <taxon>Bacteria</taxon>
        <taxon>Pseudomonadati</taxon>
        <taxon>Dictyoglomota</taxon>
        <taxon>Dictyoglomia</taxon>
        <taxon>Dictyoglomales</taxon>
        <taxon>Dictyoglomaceae</taxon>
        <taxon>Dictyoglomus</taxon>
    </lineage>
</organism>
<evidence type="ECO:0000256" key="6">
    <source>
        <dbReference type="ARBA" id="ARBA00022516"/>
    </source>
</evidence>
<evidence type="ECO:0000256" key="4">
    <source>
        <dbReference type="ARBA" id="ARBA00013170"/>
    </source>
</evidence>
<dbReference type="PANTHER" id="PTHR14269">
    <property type="entry name" value="CDP-DIACYLGLYCEROL--GLYCEROL-3-PHOSPHATE 3-PHOSPHATIDYLTRANSFERASE-RELATED"/>
    <property type="match status" value="1"/>
</dbReference>
<evidence type="ECO:0000256" key="12">
    <source>
        <dbReference type="ARBA" id="ARBA00023209"/>
    </source>
</evidence>
<keyword evidence="11 16" id="KW-0472">Membrane</keyword>
<dbReference type="PANTHER" id="PTHR14269:SF62">
    <property type="entry name" value="CDP-DIACYLGLYCEROL--GLYCEROL-3-PHOSPHATE 3-PHOSPHATIDYLTRANSFERASE 1, CHLOROPLASTIC"/>
    <property type="match status" value="1"/>
</dbReference>
<keyword evidence="12" id="KW-0594">Phospholipid biosynthesis</keyword>
<evidence type="ECO:0000313" key="17">
    <source>
        <dbReference type="EMBL" id="HGK22965.1"/>
    </source>
</evidence>
<evidence type="ECO:0000256" key="8">
    <source>
        <dbReference type="ARBA" id="ARBA00022692"/>
    </source>
</evidence>
<dbReference type="InterPro" id="IPR004570">
    <property type="entry name" value="Phosphatidylglycerol_P_synth"/>
</dbReference>
<dbReference type="PROSITE" id="PS00379">
    <property type="entry name" value="CDP_ALCOHOL_P_TRANSF"/>
    <property type="match status" value="1"/>
</dbReference>
<evidence type="ECO:0000256" key="10">
    <source>
        <dbReference type="ARBA" id="ARBA00023098"/>
    </source>
</evidence>
<dbReference type="RefSeq" id="WP_149123070.1">
    <property type="nucleotide sequence ID" value="NZ_VTFL01000005.1"/>
</dbReference>
<dbReference type="InterPro" id="IPR050324">
    <property type="entry name" value="CDP-alcohol_PTase-I"/>
</dbReference>
<dbReference type="InterPro" id="IPR000462">
    <property type="entry name" value="CDP-OH_P_trans"/>
</dbReference>
<evidence type="ECO:0000256" key="5">
    <source>
        <dbReference type="ARBA" id="ARBA00014944"/>
    </source>
</evidence>
<accession>A0A7C2CSN6</accession>
<evidence type="ECO:0000256" key="2">
    <source>
        <dbReference type="ARBA" id="ARBA00005042"/>
    </source>
</evidence>
<name>A0A7C2CSN6_DICTH</name>
<keyword evidence="9 16" id="KW-1133">Transmembrane helix</keyword>
<comment type="similarity">
    <text evidence="3 15">Belongs to the CDP-alcohol phosphatidyltransferase class-I family.</text>
</comment>
<evidence type="ECO:0000256" key="14">
    <source>
        <dbReference type="ARBA" id="ARBA00048586"/>
    </source>
</evidence>
<comment type="pathway">
    <text evidence="2">Phospholipid metabolism; phosphatidylglycerol biosynthesis; phosphatidylglycerol from CDP-diacylglycerol: step 1/2.</text>
</comment>
<keyword evidence="6" id="KW-0444">Lipid biosynthesis</keyword>
<sequence>MTLPNIITLIRLAIIPFYTYFLLTNDLFIAAILYGVAAISDILDGYLARRLNQTSNLGKIIDPLADKIIVIISLIYLGLKAIFPLWGVLILFIKELIMLLVGFFFLIRGVEIISSRIYGKLAMVLISISILMALLNISFSSVVFLIGLVLSLMAGMDYLLYYLRSLKTNKS</sequence>
<keyword evidence="8 16" id="KW-0812">Transmembrane</keyword>
<evidence type="ECO:0000256" key="15">
    <source>
        <dbReference type="RuleBase" id="RU003750"/>
    </source>
</evidence>
<evidence type="ECO:0000256" key="3">
    <source>
        <dbReference type="ARBA" id="ARBA00010441"/>
    </source>
</evidence>
<dbReference type="GO" id="GO:0008444">
    <property type="term" value="F:CDP-diacylglycerol-glycerol-3-phosphate 3-phosphatidyltransferase activity"/>
    <property type="evidence" value="ECO:0007669"/>
    <property type="project" value="UniProtKB-EC"/>
</dbReference>